<sequence>MIEFPKMLYRPGAAPNQEVGGLMLDTLQVGSLSEEAQAVRQGWYATLAEATEQLKKNERRKGLNTRSELTVDVEASINKAYDSNLSVAEQKAVREHLVYVLTKLREPNTTIAPIKAALIVMDSRLSAALPWFQHPFWVVVLAVIGSVIAAGIAKKLGWV</sequence>
<accession>A0ABW0MHX3</accession>
<keyword evidence="1" id="KW-0812">Transmembrane</keyword>
<feature type="transmembrane region" description="Helical" evidence="1">
    <location>
        <begin position="134"/>
        <end position="153"/>
    </location>
</feature>
<organism evidence="2 3">
    <name type="scientific">Massilia suwonensis</name>
    <dbReference type="NCBI Taxonomy" id="648895"/>
    <lineage>
        <taxon>Bacteria</taxon>
        <taxon>Pseudomonadati</taxon>
        <taxon>Pseudomonadota</taxon>
        <taxon>Betaproteobacteria</taxon>
        <taxon>Burkholderiales</taxon>
        <taxon>Oxalobacteraceae</taxon>
        <taxon>Telluria group</taxon>
        <taxon>Massilia</taxon>
    </lineage>
</organism>
<keyword evidence="3" id="KW-1185">Reference proteome</keyword>
<proteinExistence type="predicted"/>
<gene>
    <name evidence="2" type="ORF">ACFPQ5_03245</name>
</gene>
<keyword evidence="1" id="KW-1133">Transmembrane helix</keyword>
<evidence type="ECO:0000256" key="1">
    <source>
        <dbReference type="SAM" id="Phobius"/>
    </source>
</evidence>
<evidence type="ECO:0000313" key="3">
    <source>
        <dbReference type="Proteomes" id="UP001596101"/>
    </source>
</evidence>
<dbReference type="EMBL" id="JBHSMR010000004">
    <property type="protein sequence ID" value="MFC5477190.1"/>
    <property type="molecule type" value="Genomic_DNA"/>
</dbReference>
<comment type="caution">
    <text evidence="2">The sequence shown here is derived from an EMBL/GenBank/DDBJ whole genome shotgun (WGS) entry which is preliminary data.</text>
</comment>
<keyword evidence="1" id="KW-0472">Membrane</keyword>
<name>A0ABW0MHX3_9BURK</name>
<protein>
    <submittedName>
        <fullName evidence="2">Uncharacterized protein</fullName>
    </submittedName>
</protein>
<reference evidence="3" key="1">
    <citation type="journal article" date="2019" name="Int. J. Syst. Evol. Microbiol.">
        <title>The Global Catalogue of Microorganisms (GCM) 10K type strain sequencing project: providing services to taxonomists for standard genome sequencing and annotation.</title>
        <authorList>
            <consortium name="The Broad Institute Genomics Platform"/>
            <consortium name="The Broad Institute Genome Sequencing Center for Infectious Disease"/>
            <person name="Wu L."/>
            <person name="Ma J."/>
        </authorList>
    </citation>
    <scope>NUCLEOTIDE SEQUENCE [LARGE SCALE GENOMIC DNA]</scope>
    <source>
        <strain evidence="3">CCUG 43111</strain>
    </source>
</reference>
<evidence type="ECO:0000313" key="2">
    <source>
        <dbReference type="EMBL" id="MFC5477190.1"/>
    </source>
</evidence>
<dbReference type="RefSeq" id="WP_379751823.1">
    <property type="nucleotide sequence ID" value="NZ_JBHSMR010000004.1"/>
</dbReference>
<dbReference type="Proteomes" id="UP001596101">
    <property type="component" value="Unassembled WGS sequence"/>
</dbReference>